<name>A0A381INN0_AMIAI</name>
<feature type="transmembrane region" description="Helical" evidence="7">
    <location>
        <begin position="241"/>
        <end position="262"/>
    </location>
</feature>
<dbReference type="GO" id="GO:0010438">
    <property type="term" value="P:cellular response to sulfur starvation"/>
    <property type="evidence" value="ECO:0007669"/>
    <property type="project" value="TreeGrafter"/>
</dbReference>
<dbReference type="GO" id="GO:0005886">
    <property type="term" value="C:plasma membrane"/>
    <property type="evidence" value="ECO:0007669"/>
    <property type="project" value="UniProtKB-SubCell"/>
</dbReference>
<evidence type="ECO:0000256" key="4">
    <source>
        <dbReference type="ARBA" id="ARBA00022692"/>
    </source>
</evidence>
<feature type="transmembrane region" description="Helical" evidence="7">
    <location>
        <begin position="145"/>
        <end position="167"/>
    </location>
</feature>
<organism evidence="9 10">
    <name type="scientific">Aminobacter aminovorans</name>
    <name type="common">Chelatobacter heintzii</name>
    <dbReference type="NCBI Taxonomy" id="83263"/>
    <lineage>
        <taxon>Bacteria</taxon>
        <taxon>Pseudomonadati</taxon>
        <taxon>Pseudomonadota</taxon>
        <taxon>Alphaproteobacteria</taxon>
        <taxon>Hyphomicrobiales</taxon>
        <taxon>Phyllobacteriaceae</taxon>
        <taxon>Aminobacter</taxon>
    </lineage>
</organism>
<evidence type="ECO:0000256" key="1">
    <source>
        <dbReference type="ARBA" id="ARBA00004651"/>
    </source>
</evidence>
<gene>
    <name evidence="9" type="primary">ssuC_8</name>
    <name evidence="9" type="ORF">NCTC10684_05340</name>
</gene>
<feature type="transmembrane region" description="Helical" evidence="7">
    <location>
        <begin position="117"/>
        <end position="139"/>
    </location>
</feature>
<keyword evidence="2 7" id="KW-0813">Transport</keyword>
<feature type="transmembrane region" description="Helical" evidence="7">
    <location>
        <begin position="204"/>
        <end position="221"/>
    </location>
</feature>
<comment type="similarity">
    <text evidence="7">Belongs to the binding-protein-dependent transport system permease family.</text>
</comment>
<dbReference type="OrthoDB" id="9799271at2"/>
<sequence length="278" mass="30659">MEKTIAIRPGEAERDPRGYALRARRQEKLLAMATPVVFFILWEICARAGLLDSRFFPAPSAIFLSAVEMLRTGMLQQDVIASALRVLAGFAIGVTSGLGAALLLGLSRLTRAALEPFLTALYTVPKLALLPLLLLIFGLGELPSVLLVGMTVFFLVWIQCMEAVLAIPENYHEAARSFGAKGWNMFRHVTWPALLPQLFISMRIAIGTAVLVIVGVEFVQASQGIGYRIWHSWSLFQANRMYVGICTVALMGFLFSSLVRWLGRLMLPWTASSTKGSR</sequence>
<dbReference type="Gene3D" id="1.10.3720.10">
    <property type="entry name" value="MetI-like"/>
    <property type="match status" value="1"/>
</dbReference>
<dbReference type="InterPro" id="IPR035906">
    <property type="entry name" value="MetI-like_sf"/>
</dbReference>
<protein>
    <submittedName>
        <fullName evidence="9">Aliphatic sulfonates transport permease protein ssuC</fullName>
    </submittedName>
</protein>
<dbReference type="InterPro" id="IPR000515">
    <property type="entry name" value="MetI-like"/>
</dbReference>
<dbReference type="EMBL" id="UFSM01000003">
    <property type="protein sequence ID" value="SUY29108.1"/>
    <property type="molecule type" value="Genomic_DNA"/>
</dbReference>
<proteinExistence type="inferred from homology"/>
<keyword evidence="6 7" id="KW-0472">Membrane</keyword>
<evidence type="ECO:0000256" key="5">
    <source>
        <dbReference type="ARBA" id="ARBA00022989"/>
    </source>
</evidence>
<evidence type="ECO:0000313" key="9">
    <source>
        <dbReference type="EMBL" id="SUY29108.1"/>
    </source>
</evidence>
<comment type="subcellular location">
    <subcellularLocation>
        <location evidence="1 7">Cell membrane</location>
        <topology evidence="1 7">Multi-pass membrane protein</topology>
    </subcellularLocation>
</comment>
<reference evidence="9 10" key="1">
    <citation type="submission" date="2018-06" db="EMBL/GenBank/DDBJ databases">
        <authorList>
            <consortium name="Pathogen Informatics"/>
            <person name="Doyle S."/>
        </authorList>
    </citation>
    <scope>NUCLEOTIDE SEQUENCE [LARGE SCALE GENOMIC DNA]</scope>
    <source>
        <strain evidence="9 10">NCTC10684</strain>
    </source>
</reference>
<evidence type="ECO:0000256" key="3">
    <source>
        <dbReference type="ARBA" id="ARBA00022475"/>
    </source>
</evidence>
<evidence type="ECO:0000313" key="10">
    <source>
        <dbReference type="Proteomes" id="UP000254701"/>
    </source>
</evidence>
<keyword evidence="5 7" id="KW-1133">Transmembrane helix</keyword>
<evidence type="ECO:0000256" key="7">
    <source>
        <dbReference type="RuleBase" id="RU363032"/>
    </source>
</evidence>
<keyword evidence="3" id="KW-1003">Cell membrane</keyword>
<feature type="transmembrane region" description="Helical" evidence="7">
    <location>
        <begin position="29"/>
        <end position="50"/>
    </location>
</feature>
<dbReference type="Pfam" id="PF00528">
    <property type="entry name" value="BPD_transp_1"/>
    <property type="match status" value="1"/>
</dbReference>
<dbReference type="RefSeq" id="WP_115734364.1">
    <property type="nucleotide sequence ID" value="NZ_BAAAVY010000014.1"/>
</dbReference>
<dbReference type="PROSITE" id="PS50928">
    <property type="entry name" value="ABC_TM1"/>
    <property type="match status" value="1"/>
</dbReference>
<accession>A0A381INN0</accession>
<evidence type="ECO:0000256" key="6">
    <source>
        <dbReference type="ARBA" id="ARBA00023136"/>
    </source>
</evidence>
<keyword evidence="4 7" id="KW-0812">Transmembrane</keyword>
<dbReference type="SUPFAM" id="SSF161098">
    <property type="entry name" value="MetI-like"/>
    <property type="match status" value="1"/>
</dbReference>
<feature type="transmembrane region" description="Helical" evidence="7">
    <location>
        <begin position="79"/>
        <end position="105"/>
    </location>
</feature>
<dbReference type="CDD" id="cd06261">
    <property type="entry name" value="TM_PBP2"/>
    <property type="match status" value="1"/>
</dbReference>
<dbReference type="Proteomes" id="UP000254701">
    <property type="component" value="Unassembled WGS sequence"/>
</dbReference>
<evidence type="ECO:0000256" key="2">
    <source>
        <dbReference type="ARBA" id="ARBA00022448"/>
    </source>
</evidence>
<dbReference type="GO" id="GO:0055085">
    <property type="term" value="P:transmembrane transport"/>
    <property type="evidence" value="ECO:0007669"/>
    <property type="project" value="InterPro"/>
</dbReference>
<dbReference type="PANTHER" id="PTHR30151:SF25">
    <property type="entry name" value="TAURINE TRANSPORT SYSTEM PERMEASE PROTEIN TAUC"/>
    <property type="match status" value="1"/>
</dbReference>
<dbReference type="AlphaFoldDB" id="A0A381INN0"/>
<dbReference type="PANTHER" id="PTHR30151">
    <property type="entry name" value="ALKANE SULFONATE ABC TRANSPORTER-RELATED, MEMBRANE SUBUNIT"/>
    <property type="match status" value="1"/>
</dbReference>
<evidence type="ECO:0000259" key="8">
    <source>
        <dbReference type="PROSITE" id="PS50928"/>
    </source>
</evidence>
<feature type="domain" description="ABC transmembrane type-1" evidence="8">
    <location>
        <begin position="79"/>
        <end position="263"/>
    </location>
</feature>